<name>A0A2P2KGE7_RHIMU</name>
<dbReference type="EMBL" id="GGEC01024296">
    <property type="protein sequence ID" value="MBX04780.1"/>
    <property type="molecule type" value="Transcribed_RNA"/>
</dbReference>
<dbReference type="AlphaFoldDB" id="A0A2P2KGE7"/>
<reference evidence="1" key="1">
    <citation type="submission" date="2018-02" db="EMBL/GenBank/DDBJ databases">
        <title>Rhizophora mucronata_Transcriptome.</title>
        <authorList>
            <person name="Meera S.P."/>
            <person name="Sreeshan A."/>
            <person name="Augustine A."/>
        </authorList>
    </citation>
    <scope>NUCLEOTIDE SEQUENCE</scope>
    <source>
        <tissue evidence="1">Leaf</tissue>
    </source>
</reference>
<organism evidence="1">
    <name type="scientific">Rhizophora mucronata</name>
    <name type="common">Asiatic mangrove</name>
    <dbReference type="NCBI Taxonomy" id="61149"/>
    <lineage>
        <taxon>Eukaryota</taxon>
        <taxon>Viridiplantae</taxon>
        <taxon>Streptophyta</taxon>
        <taxon>Embryophyta</taxon>
        <taxon>Tracheophyta</taxon>
        <taxon>Spermatophyta</taxon>
        <taxon>Magnoliopsida</taxon>
        <taxon>eudicotyledons</taxon>
        <taxon>Gunneridae</taxon>
        <taxon>Pentapetalae</taxon>
        <taxon>rosids</taxon>
        <taxon>fabids</taxon>
        <taxon>Malpighiales</taxon>
        <taxon>Rhizophoraceae</taxon>
        <taxon>Rhizophora</taxon>
    </lineage>
</organism>
<proteinExistence type="predicted"/>
<accession>A0A2P2KGE7</accession>
<evidence type="ECO:0000313" key="1">
    <source>
        <dbReference type="EMBL" id="MBX04780.1"/>
    </source>
</evidence>
<protein>
    <submittedName>
        <fullName evidence="1">Autophagy-related protein 101</fullName>
    </submittedName>
</protein>
<sequence>MPVYIQKLDGNIRTLSPSSESSEDRIPSTIDSLGVSGLHFFDYFGGPEQILGACCIAGMLMEYRSLVVFHAINANEKK</sequence>